<dbReference type="RefSeq" id="WP_202994662.1">
    <property type="nucleotide sequence ID" value="NZ_JAENHO010000008.1"/>
</dbReference>
<sequence length="211" mass="23766">MAKPAELLQRRRFDYEVLADMQCATFASEAYASTADLNARRHQIKSAGAADKCSKYRLIFRIPTLIGPGKFTQQTEIGLDTDVSDYPRNPPNSWIITEAPWSPHFLKNAPVCIGDELWKNQRGYVTLGHLVMHIARMLNWDEKGRGRGYVGWNGEAIKYHRRHYGDRPLDPSIVYPKLPLWLTAADAPAASGFEIISQSGSPADSGIEFFR</sequence>
<protein>
    <submittedName>
        <fullName evidence="1">Uncharacterized protein</fullName>
    </submittedName>
</protein>
<proteinExistence type="predicted"/>
<dbReference type="EMBL" id="JAENHO010000008">
    <property type="protein sequence ID" value="MBL7258016.1"/>
    <property type="molecule type" value="Genomic_DNA"/>
</dbReference>
<dbReference type="Proteomes" id="UP000598996">
    <property type="component" value="Unassembled WGS sequence"/>
</dbReference>
<organism evidence="1 2">
    <name type="scientific">Paractinoplanes lichenicola</name>
    <dbReference type="NCBI Taxonomy" id="2802976"/>
    <lineage>
        <taxon>Bacteria</taxon>
        <taxon>Bacillati</taxon>
        <taxon>Actinomycetota</taxon>
        <taxon>Actinomycetes</taxon>
        <taxon>Micromonosporales</taxon>
        <taxon>Micromonosporaceae</taxon>
        <taxon>Paractinoplanes</taxon>
    </lineage>
</organism>
<accession>A0ABS1VU84</accession>
<reference evidence="1 2" key="1">
    <citation type="submission" date="2021-01" db="EMBL/GenBank/DDBJ databases">
        <title>Actinoplanes sp. nov. LDG1-01 isolated from lichen.</title>
        <authorList>
            <person name="Saeng-In P."/>
            <person name="Phongsopitanun W."/>
            <person name="Kanchanasin P."/>
            <person name="Yuki M."/>
            <person name="Kudo T."/>
            <person name="Ohkuma M."/>
            <person name="Tanasupawat S."/>
        </authorList>
    </citation>
    <scope>NUCLEOTIDE SEQUENCE [LARGE SCALE GENOMIC DNA]</scope>
    <source>
        <strain evidence="1 2">LDG1-01</strain>
    </source>
</reference>
<name>A0ABS1VU84_9ACTN</name>
<comment type="caution">
    <text evidence="1">The sequence shown here is derived from an EMBL/GenBank/DDBJ whole genome shotgun (WGS) entry which is preliminary data.</text>
</comment>
<keyword evidence="2" id="KW-1185">Reference proteome</keyword>
<evidence type="ECO:0000313" key="1">
    <source>
        <dbReference type="EMBL" id="MBL7258016.1"/>
    </source>
</evidence>
<evidence type="ECO:0000313" key="2">
    <source>
        <dbReference type="Proteomes" id="UP000598996"/>
    </source>
</evidence>
<gene>
    <name evidence="1" type="ORF">JKJ07_27290</name>
</gene>